<comment type="caution">
    <text evidence="2">The sequence shown here is derived from an EMBL/GenBank/DDBJ whole genome shotgun (WGS) entry which is preliminary data.</text>
</comment>
<name>A0A8J2JBB4_9HEXA</name>
<proteinExistence type="predicted"/>
<evidence type="ECO:0000313" key="2">
    <source>
        <dbReference type="EMBL" id="CAG7713043.1"/>
    </source>
</evidence>
<evidence type="ECO:0000256" key="1">
    <source>
        <dbReference type="SAM" id="Phobius"/>
    </source>
</evidence>
<dbReference type="AlphaFoldDB" id="A0A8J2JBB4"/>
<evidence type="ECO:0000313" key="3">
    <source>
        <dbReference type="Proteomes" id="UP000708208"/>
    </source>
</evidence>
<reference evidence="2" key="1">
    <citation type="submission" date="2021-06" db="EMBL/GenBank/DDBJ databases">
        <authorList>
            <person name="Hodson N. C."/>
            <person name="Mongue J. A."/>
            <person name="Jaron S. K."/>
        </authorList>
    </citation>
    <scope>NUCLEOTIDE SEQUENCE</scope>
</reference>
<gene>
    <name evidence="2" type="ORF">AFUS01_LOCUS5206</name>
</gene>
<dbReference type="Proteomes" id="UP000708208">
    <property type="component" value="Unassembled WGS sequence"/>
</dbReference>
<sequence>MFTSESLSSAKNFEEDSVEKCQNRPKLIDIAVIFFTWIHTEIISLLFIFVCNFVCAVAPEISRGDRLTKTRRPPAVQLQFHNSSSNNFGECV</sequence>
<keyword evidence="1" id="KW-1133">Transmembrane helix</keyword>
<accession>A0A8J2JBB4</accession>
<keyword evidence="1" id="KW-0812">Transmembrane</keyword>
<feature type="transmembrane region" description="Helical" evidence="1">
    <location>
        <begin position="42"/>
        <end position="62"/>
    </location>
</feature>
<keyword evidence="1" id="KW-0472">Membrane</keyword>
<keyword evidence="3" id="KW-1185">Reference proteome</keyword>
<dbReference type="EMBL" id="CAJVCH010032920">
    <property type="protein sequence ID" value="CAG7713043.1"/>
    <property type="molecule type" value="Genomic_DNA"/>
</dbReference>
<protein>
    <submittedName>
        <fullName evidence="2">Uncharacterized protein</fullName>
    </submittedName>
</protein>
<organism evidence="2 3">
    <name type="scientific">Allacma fusca</name>
    <dbReference type="NCBI Taxonomy" id="39272"/>
    <lineage>
        <taxon>Eukaryota</taxon>
        <taxon>Metazoa</taxon>
        <taxon>Ecdysozoa</taxon>
        <taxon>Arthropoda</taxon>
        <taxon>Hexapoda</taxon>
        <taxon>Collembola</taxon>
        <taxon>Symphypleona</taxon>
        <taxon>Sminthuridae</taxon>
        <taxon>Allacma</taxon>
    </lineage>
</organism>